<keyword evidence="3" id="KW-1185">Reference proteome</keyword>
<dbReference type="AlphaFoldDB" id="A0A834UHA3"/>
<protein>
    <submittedName>
        <fullName evidence="2">Uncharacterized protein</fullName>
    </submittedName>
</protein>
<accession>A0A834UHA3</accession>
<name>A0A834UHA3_VESPE</name>
<sequence>MRIRMVLNDDGTHDDLGVGGVGTRPAASSTAGNDLLTPQISNQRYRSYRSQPCRTLSSNYARRRITEMKEGEERRIESRRRKEGRYRVYMQEA</sequence>
<dbReference type="EMBL" id="JACSDY010000001">
    <property type="protein sequence ID" value="KAF7439099.1"/>
    <property type="molecule type" value="Genomic_DNA"/>
</dbReference>
<evidence type="ECO:0000256" key="1">
    <source>
        <dbReference type="SAM" id="MobiDB-lite"/>
    </source>
</evidence>
<evidence type="ECO:0000313" key="3">
    <source>
        <dbReference type="Proteomes" id="UP000600918"/>
    </source>
</evidence>
<comment type="caution">
    <text evidence="2">The sequence shown here is derived from an EMBL/GenBank/DDBJ whole genome shotgun (WGS) entry which is preliminary data.</text>
</comment>
<reference evidence="2" key="1">
    <citation type="journal article" date="2020" name="G3 (Bethesda)">
        <title>High-Quality Assemblies for Three Invasive Social Wasps from the &lt;i&gt;Vespula&lt;/i&gt; Genus.</title>
        <authorList>
            <person name="Harrop T.W.R."/>
            <person name="Guhlin J."/>
            <person name="McLaughlin G.M."/>
            <person name="Permina E."/>
            <person name="Stockwell P."/>
            <person name="Gilligan J."/>
            <person name="Le Lec M.F."/>
            <person name="Gruber M.A.M."/>
            <person name="Quinn O."/>
            <person name="Lovegrove M."/>
            <person name="Duncan E.J."/>
            <person name="Remnant E.J."/>
            <person name="Van Eeckhoven J."/>
            <person name="Graham B."/>
            <person name="Knapp R.A."/>
            <person name="Langford K.W."/>
            <person name="Kronenberg Z."/>
            <person name="Press M.O."/>
            <person name="Eacker S.M."/>
            <person name="Wilson-Rankin E.E."/>
            <person name="Purcell J."/>
            <person name="Lester P.J."/>
            <person name="Dearden P.K."/>
        </authorList>
    </citation>
    <scope>NUCLEOTIDE SEQUENCE</scope>
    <source>
        <strain evidence="2">Volc-1</strain>
    </source>
</reference>
<evidence type="ECO:0000313" key="2">
    <source>
        <dbReference type="EMBL" id="KAF7439099.1"/>
    </source>
</evidence>
<feature type="compositionally biased region" description="Polar residues" evidence="1">
    <location>
        <begin position="26"/>
        <end position="35"/>
    </location>
</feature>
<feature type="region of interest" description="Disordered" evidence="1">
    <location>
        <begin position="1"/>
        <end position="35"/>
    </location>
</feature>
<dbReference type="Proteomes" id="UP000600918">
    <property type="component" value="Unassembled WGS sequence"/>
</dbReference>
<gene>
    <name evidence="2" type="ORF">H0235_001490</name>
</gene>
<organism evidence="2 3">
    <name type="scientific">Vespula pensylvanica</name>
    <name type="common">Western yellow jacket</name>
    <name type="synonym">Wasp</name>
    <dbReference type="NCBI Taxonomy" id="30213"/>
    <lineage>
        <taxon>Eukaryota</taxon>
        <taxon>Metazoa</taxon>
        <taxon>Ecdysozoa</taxon>
        <taxon>Arthropoda</taxon>
        <taxon>Hexapoda</taxon>
        <taxon>Insecta</taxon>
        <taxon>Pterygota</taxon>
        <taxon>Neoptera</taxon>
        <taxon>Endopterygota</taxon>
        <taxon>Hymenoptera</taxon>
        <taxon>Apocrita</taxon>
        <taxon>Aculeata</taxon>
        <taxon>Vespoidea</taxon>
        <taxon>Vespidae</taxon>
        <taxon>Vespinae</taxon>
        <taxon>Vespula</taxon>
    </lineage>
</organism>
<proteinExistence type="predicted"/>